<evidence type="ECO:0000313" key="1">
    <source>
        <dbReference type="EMBL" id="VAW96241.1"/>
    </source>
</evidence>
<proteinExistence type="predicted"/>
<accession>A0A3B0ZWS7</accession>
<dbReference type="EMBL" id="UOFS01000026">
    <property type="protein sequence ID" value="VAW96241.1"/>
    <property type="molecule type" value="Genomic_DNA"/>
</dbReference>
<dbReference type="AlphaFoldDB" id="A0A3B0ZWS7"/>
<sequence>MKTRPVFLIFLLSLFISKTSFADEDVDVITIISVGTINMQLDINERYSVGSGIFGGDTRKLASNPKIAATEVGVTVLDGAFYYGFNTLATGQSVARYDVESFDSSASAITLTNSQEVISRTFNSAYSGYSFKDNISLYAGLTFGSGNYGDELFIDEFGPFLGGRYAFNLSATSTISLELSLALVNTEITFTDPGFDPYTIKSTDRSISYSATWLRALDRGRSFFVKLKIIDLELNGSSAVTQTAGGAGTATINGSQILTMLSLGMGF</sequence>
<gene>
    <name evidence="1" type="ORF">MNBD_GAMMA22-1264</name>
</gene>
<organism evidence="1">
    <name type="scientific">hydrothermal vent metagenome</name>
    <dbReference type="NCBI Taxonomy" id="652676"/>
    <lineage>
        <taxon>unclassified sequences</taxon>
        <taxon>metagenomes</taxon>
        <taxon>ecological metagenomes</taxon>
    </lineage>
</organism>
<name>A0A3B0ZWS7_9ZZZZ</name>
<protein>
    <submittedName>
        <fullName evidence="1">Uncharacterized protein</fullName>
    </submittedName>
</protein>
<reference evidence="1" key="1">
    <citation type="submission" date="2018-06" db="EMBL/GenBank/DDBJ databases">
        <authorList>
            <person name="Zhirakovskaya E."/>
        </authorList>
    </citation>
    <scope>NUCLEOTIDE SEQUENCE</scope>
</reference>